<keyword evidence="12" id="KW-0472">Membrane</keyword>
<reference evidence="15" key="1">
    <citation type="journal article" date="2013" name="Genome Biol.">
        <title>Draft genome of the mountain pine beetle, Dendroctonus ponderosae Hopkins, a major forest pest.</title>
        <authorList>
            <person name="Keeling C.I."/>
            <person name="Yuen M.M."/>
            <person name="Liao N.Y."/>
            <person name="Docking T.R."/>
            <person name="Chan S.K."/>
            <person name="Taylor G.A."/>
            <person name="Palmquist D.L."/>
            <person name="Jackman S.D."/>
            <person name="Nguyen A."/>
            <person name="Li M."/>
            <person name="Henderson H."/>
            <person name="Janes J.K."/>
            <person name="Zhao Y."/>
            <person name="Pandoh P."/>
            <person name="Moore R."/>
            <person name="Sperling F.A."/>
            <person name="Huber D.P."/>
            <person name="Birol I."/>
            <person name="Jones S.J."/>
            <person name="Bohlmann J."/>
        </authorList>
    </citation>
    <scope>NUCLEOTIDE SEQUENCE</scope>
</reference>
<dbReference type="InterPro" id="IPR002401">
    <property type="entry name" value="Cyt_P450_E_grp-I"/>
</dbReference>
<evidence type="ECO:0000256" key="14">
    <source>
        <dbReference type="RuleBase" id="RU000461"/>
    </source>
</evidence>
<dbReference type="GO" id="GO:0005789">
    <property type="term" value="C:endoplasmic reticulum membrane"/>
    <property type="evidence" value="ECO:0007669"/>
    <property type="project" value="UniProtKB-SubCell"/>
</dbReference>
<dbReference type="EMBL" id="KB738563">
    <property type="protein sequence ID" value="ENN82550.1"/>
    <property type="molecule type" value="Genomic_DNA"/>
</dbReference>
<dbReference type="InterPro" id="IPR001128">
    <property type="entry name" value="Cyt_P450"/>
</dbReference>
<evidence type="ECO:0000256" key="5">
    <source>
        <dbReference type="ARBA" id="ARBA00022617"/>
    </source>
</evidence>
<dbReference type="PANTHER" id="PTHR24292">
    <property type="entry name" value="CYTOCHROME P450"/>
    <property type="match status" value="1"/>
</dbReference>
<dbReference type="HOGENOM" id="CLU_001570_5_2_1"/>
<gene>
    <name evidence="15" type="ORF">YQE_01078</name>
</gene>
<keyword evidence="5 13" id="KW-0349">Heme</keyword>
<evidence type="ECO:0000256" key="12">
    <source>
        <dbReference type="ARBA" id="ARBA00023136"/>
    </source>
</evidence>
<sequence>MLAIISLLLALVIGASFYLKWKHSYWSRRGVPYMEPEFFFGNFKKAFLGKMLPSEVIVKAYYEFKSIGAKFGGIYFAYTPIWIPLDTALIKQLLQKDYWNFAGRGNFYHHKNDILTNHWAFSEDAGWKSLRAKLTPAFSSGKVKNMFHIIDRVGDQAESKVMDLCKRNQPLNIKEVQACFSIDVIASCAFGIDSNSLGNPNNELRQHSRKLFTPNFLSRLLEQFVNWDVLNFLGYSGLGKDADNFFVKLISDMINYRDRNNVTRQDFLQLMLNLRQKENTADGSGTVSSNMSFLMYEMARHPDIQEKTRREIWEVCKYDPEYKVTYEDLHNLKYCDMIINETLRIHTSVTEVRRMCTTDYQVPGTNVTIQKGTFVLIPIWALHNDPDYYENPKEFNPENFGEEKKADRKNAPFFPFGEGIRSCIGMRFALIQMKLAMVKYLKHFKYELNSKTPKDIQYEASPVAIEPKGNVLFDIKKVDIENYI</sequence>
<evidence type="ECO:0000256" key="11">
    <source>
        <dbReference type="ARBA" id="ARBA00023033"/>
    </source>
</evidence>
<dbReference type="GO" id="GO:0004497">
    <property type="term" value="F:monooxygenase activity"/>
    <property type="evidence" value="ECO:0007669"/>
    <property type="project" value="UniProtKB-KW"/>
</dbReference>
<dbReference type="PRINTS" id="PR00463">
    <property type="entry name" value="EP450I"/>
</dbReference>
<evidence type="ECO:0000256" key="4">
    <source>
        <dbReference type="ARBA" id="ARBA00010617"/>
    </source>
</evidence>
<dbReference type="Gene3D" id="1.10.630.10">
    <property type="entry name" value="Cytochrome P450"/>
    <property type="match status" value="1"/>
</dbReference>
<organism evidence="15">
    <name type="scientific">Dendroctonus ponderosae</name>
    <name type="common">Mountain pine beetle</name>
    <dbReference type="NCBI Taxonomy" id="77166"/>
    <lineage>
        <taxon>Eukaryota</taxon>
        <taxon>Metazoa</taxon>
        <taxon>Ecdysozoa</taxon>
        <taxon>Arthropoda</taxon>
        <taxon>Hexapoda</taxon>
        <taxon>Insecta</taxon>
        <taxon>Pterygota</taxon>
        <taxon>Neoptera</taxon>
        <taxon>Endopterygota</taxon>
        <taxon>Coleoptera</taxon>
        <taxon>Polyphaga</taxon>
        <taxon>Cucujiformia</taxon>
        <taxon>Curculionidae</taxon>
        <taxon>Scolytinae</taxon>
        <taxon>Dendroctonus</taxon>
    </lineage>
</organism>
<dbReference type="Pfam" id="PF00067">
    <property type="entry name" value="p450"/>
    <property type="match status" value="1"/>
</dbReference>
<proteinExistence type="inferred from homology"/>
<accession>N6ULE6</accession>
<dbReference type="OrthoDB" id="2789670at2759"/>
<keyword evidence="8" id="KW-0492">Microsome</keyword>
<dbReference type="GO" id="GO:0020037">
    <property type="term" value="F:heme binding"/>
    <property type="evidence" value="ECO:0007669"/>
    <property type="project" value="InterPro"/>
</dbReference>
<evidence type="ECO:0000256" key="8">
    <source>
        <dbReference type="ARBA" id="ARBA00022848"/>
    </source>
</evidence>
<keyword evidence="10 13" id="KW-0408">Iron</keyword>
<dbReference type="SUPFAM" id="SSF48264">
    <property type="entry name" value="Cytochrome P450"/>
    <property type="match status" value="1"/>
</dbReference>
<dbReference type="AlphaFoldDB" id="N6ULE6"/>
<dbReference type="InterPro" id="IPR050476">
    <property type="entry name" value="Insect_CytP450_Detox"/>
</dbReference>
<evidence type="ECO:0000256" key="3">
    <source>
        <dbReference type="ARBA" id="ARBA00004406"/>
    </source>
</evidence>
<dbReference type="CDD" id="cd11056">
    <property type="entry name" value="CYP6-like"/>
    <property type="match status" value="1"/>
</dbReference>
<keyword evidence="7" id="KW-0256">Endoplasmic reticulum</keyword>
<comment type="similarity">
    <text evidence="4 14">Belongs to the cytochrome P450 family.</text>
</comment>
<dbReference type="FunFam" id="1.10.630.10:FF:000182">
    <property type="entry name" value="Cytochrome P450 3A4"/>
    <property type="match status" value="1"/>
</dbReference>
<protein>
    <submittedName>
        <fullName evidence="15">Uncharacterized protein</fullName>
    </submittedName>
</protein>
<evidence type="ECO:0000256" key="9">
    <source>
        <dbReference type="ARBA" id="ARBA00023002"/>
    </source>
</evidence>
<evidence type="ECO:0000256" key="6">
    <source>
        <dbReference type="ARBA" id="ARBA00022723"/>
    </source>
</evidence>
<comment type="subcellular location">
    <subcellularLocation>
        <location evidence="3">Endoplasmic reticulum membrane</location>
        <topology evidence="3">Peripheral membrane protein</topology>
    </subcellularLocation>
    <subcellularLocation>
        <location evidence="2">Microsome membrane</location>
        <topology evidence="2">Peripheral membrane protein</topology>
    </subcellularLocation>
</comment>
<feature type="non-terminal residue" evidence="15">
    <location>
        <position position="1"/>
    </location>
</feature>
<feature type="binding site" description="axial binding residue" evidence="13">
    <location>
        <position position="423"/>
    </location>
    <ligand>
        <name>heme</name>
        <dbReference type="ChEBI" id="CHEBI:30413"/>
    </ligand>
    <ligandPart>
        <name>Fe</name>
        <dbReference type="ChEBI" id="CHEBI:18248"/>
    </ligandPart>
</feature>
<dbReference type="GO" id="GO:0005506">
    <property type="term" value="F:iron ion binding"/>
    <property type="evidence" value="ECO:0007669"/>
    <property type="project" value="InterPro"/>
</dbReference>
<dbReference type="PRINTS" id="PR00385">
    <property type="entry name" value="P450"/>
</dbReference>
<evidence type="ECO:0000313" key="15">
    <source>
        <dbReference type="EMBL" id="ENN82550.1"/>
    </source>
</evidence>
<evidence type="ECO:0000256" key="10">
    <source>
        <dbReference type="ARBA" id="ARBA00023004"/>
    </source>
</evidence>
<dbReference type="PANTHER" id="PTHR24292:SF100">
    <property type="entry name" value="CYTOCHROME P450 6A16, ISOFORM B-RELATED"/>
    <property type="match status" value="1"/>
</dbReference>
<dbReference type="PROSITE" id="PS00086">
    <property type="entry name" value="CYTOCHROME_P450"/>
    <property type="match status" value="1"/>
</dbReference>
<evidence type="ECO:0000256" key="7">
    <source>
        <dbReference type="ARBA" id="ARBA00022824"/>
    </source>
</evidence>
<evidence type="ECO:0000256" key="1">
    <source>
        <dbReference type="ARBA" id="ARBA00001971"/>
    </source>
</evidence>
<evidence type="ECO:0000256" key="13">
    <source>
        <dbReference type="PIRSR" id="PIRSR602401-1"/>
    </source>
</evidence>
<dbReference type="InterPro" id="IPR017972">
    <property type="entry name" value="Cyt_P450_CS"/>
</dbReference>
<evidence type="ECO:0000256" key="2">
    <source>
        <dbReference type="ARBA" id="ARBA00004174"/>
    </source>
</evidence>
<dbReference type="GO" id="GO:0016705">
    <property type="term" value="F:oxidoreductase activity, acting on paired donors, with incorporation or reduction of molecular oxygen"/>
    <property type="evidence" value="ECO:0007669"/>
    <property type="project" value="InterPro"/>
</dbReference>
<keyword evidence="9 14" id="KW-0560">Oxidoreductase</keyword>
<keyword evidence="11 14" id="KW-0503">Monooxygenase</keyword>
<dbReference type="OMA" id="YESINEM"/>
<comment type="cofactor">
    <cofactor evidence="1 13">
        <name>heme</name>
        <dbReference type="ChEBI" id="CHEBI:30413"/>
    </cofactor>
</comment>
<keyword evidence="6 13" id="KW-0479">Metal-binding</keyword>
<name>N6ULE6_DENPD</name>
<dbReference type="InterPro" id="IPR036396">
    <property type="entry name" value="Cyt_P450_sf"/>
</dbReference>